<comment type="caution">
    <text evidence="2">The sequence shown here is derived from an EMBL/GenBank/DDBJ whole genome shotgun (WGS) entry which is preliminary data.</text>
</comment>
<evidence type="ECO:0000259" key="1">
    <source>
        <dbReference type="Pfam" id="PF13480"/>
    </source>
</evidence>
<name>A0A6A4RCM3_9RHOB</name>
<proteinExistence type="predicted"/>
<dbReference type="AlphaFoldDB" id="A0A6A4RCM3"/>
<sequence length="309" mass="34621">MRRFQAEDTEAWNAFVDGSGNGTFLHDRRFMEYHSDRFDDYSMIIEAGDKICAVLPANRVKDTLYSHGGLTYGGLLFGESMSAELMVETVSALVNTLRADGFKHLHYKSIPHIFHQYPAEQDIYALVQHGARMVRCDLSSAIAIGRSPKFSKSKRQGVTRARKAGLQVEESTDFGAFWHILSERLIEAHSAAPTHSLEEIEQLHGHFPDQIRLFVALDGEHIKGGVVVFDCGPVVHVQYMATTEDGRRDAALDLITSHLLETVCSDKSWFNFGISTTDGGRILNSGLARQKEMFGARSVVFYQYELEIS</sequence>
<organism evidence="2 3">
    <name type="scientific">Parasedimentitalea maritima</name>
    <dbReference type="NCBI Taxonomy" id="2578117"/>
    <lineage>
        <taxon>Bacteria</taxon>
        <taxon>Pseudomonadati</taxon>
        <taxon>Pseudomonadota</taxon>
        <taxon>Alphaproteobacteria</taxon>
        <taxon>Rhodobacterales</taxon>
        <taxon>Paracoccaceae</taxon>
        <taxon>Parasedimentitalea</taxon>
    </lineage>
</organism>
<dbReference type="InterPro" id="IPR038740">
    <property type="entry name" value="BioF2-like_GNAT_dom"/>
</dbReference>
<dbReference type="EMBL" id="WSFO01000003">
    <property type="protein sequence ID" value="KAE9631170.1"/>
    <property type="molecule type" value="Genomic_DNA"/>
</dbReference>
<dbReference type="Pfam" id="PF13480">
    <property type="entry name" value="Acetyltransf_6"/>
    <property type="match status" value="1"/>
</dbReference>
<evidence type="ECO:0000313" key="3">
    <source>
        <dbReference type="Proteomes" id="UP000441586"/>
    </source>
</evidence>
<keyword evidence="2" id="KW-0808">Transferase</keyword>
<feature type="domain" description="BioF2-like acetyltransferase" evidence="1">
    <location>
        <begin position="153"/>
        <end position="275"/>
    </location>
</feature>
<evidence type="ECO:0000313" key="2">
    <source>
        <dbReference type="EMBL" id="KAE9631170.1"/>
    </source>
</evidence>
<dbReference type="GO" id="GO:0016740">
    <property type="term" value="F:transferase activity"/>
    <property type="evidence" value="ECO:0007669"/>
    <property type="project" value="UniProtKB-KW"/>
</dbReference>
<protein>
    <submittedName>
        <fullName evidence="2">GNAT family N-acetyltransferase</fullName>
    </submittedName>
</protein>
<dbReference type="Proteomes" id="UP000441586">
    <property type="component" value="Unassembled WGS sequence"/>
</dbReference>
<dbReference type="InterPro" id="IPR016181">
    <property type="entry name" value="Acyl_CoA_acyltransferase"/>
</dbReference>
<gene>
    <name evidence="2" type="ORF">GP644_07110</name>
</gene>
<dbReference type="SUPFAM" id="SSF55729">
    <property type="entry name" value="Acyl-CoA N-acyltransferases (Nat)"/>
    <property type="match status" value="1"/>
</dbReference>
<dbReference type="Gene3D" id="3.40.630.30">
    <property type="match status" value="1"/>
</dbReference>
<accession>A0A6A4RCM3</accession>
<reference evidence="2 3" key="1">
    <citation type="submission" date="2019-12" db="EMBL/GenBank/DDBJ databases">
        <authorList>
            <person name="Zhang Y.-J."/>
        </authorList>
    </citation>
    <scope>NUCLEOTIDE SEQUENCE [LARGE SCALE GENOMIC DNA]</scope>
    <source>
        <strain evidence="2 3">H18S-6</strain>
    </source>
</reference>